<sequence length="307" mass="35853">MRIIYCSDPLDSNRVDADYETEYEAARKLGFSVGLMSLELLLADEPEQAIRKVNGASDTEVAIYRGWMIKPRYYAMLYDALKQKGITLINTPEQYRHCHHFPCSYDIIKEHTPASIWFPEEQVRDQFDSVLEGLQVFGDQPVIVKDYVKSRKHEWEDACYIPNAADKDHARQVISNFVTRQGDDLNEGIVFRKFVRLEFLNHHPKSDMPLSKEYRVFFLDHQPVLVLHYWDEAEYDEDRPDMEFFMEIARRVESRFFTMDIAKLEAGSWTIVELGDGQVSGLPDLADIEGFYRSLHRDDTMAGKEMD</sequence>
<comment type="caution">
    <text evidence="2">The sequence shown here is derived from an EMBL/GenBank/DDBJ whole genome shotgun (WGS) entry which is preliminary data.</text>
</comment>
<dbReference type="EMBL" id="JAJNBZ010000015">
    <property type="protein sequence ID" value="MCE5171121.1"/>
    <property type="molecule type" value="Genomic_DNA"/>
</dbReference>
<accession>A0ABS8YH97</accession>
<organism evidence="2 3">
    <name type="scientific">Paenibacillus profundus</name>
    <dbReference type="NCBI Taxonomy" id="1173085"/>
    <lineage>
        <taxon>Bacteria</taxon>
        <taxon>Bacillati</taxon>
        <taxon>Bacillota</taxon>
        <taxon>Bacilli</taxon>
        <taxon>Bacillales</taxon>
        <taxon>Paenibacillaceae</taxon>
        <taxon>Paenibacillus</taxon>
    </lineage>
</organism>
<evidence type="ECO:0000313" key="3">
    <source>
        <dbReference type="Proteomes" id="UP001199916"/>
    </source>
</evidence>
<dbReference type="Pfam" id="PF14243">
    <property type="entry name" value="R2K_3"/>
    <property type="match status" value="1"/>
</dbReference>
<evidence type="ECO:0000259" key="1">
    <source>
        <dbReference type="Pfam" id="PF14243"/>
    </source>
</evidence>
<reference evidence="2 3" key="1">
    <citation type="submission" date="2021-11" db="EMBL/GenBank/DDBJ databases">
        <title>Draft genome sequence of Paenibacillus profundus YoMME, a new Gram-positive bacteria with exoelectrogenic properties.</title>
        <authorList>
            <person name="Hubenova Y."/>
            <person name="Hubenova E."/>
            <person name="Manasiev Y."/>
            <person name="Peykov S."/>
            <person name="Mitov M."/>
        </authorList>
    </citation>
    <scope>NUCLEOTIDE SEQUENCE [LARGE SCALE GENOMIC DNA]</scope>
    <source>
        <strain evidence="2 3">YoMME</strain>
    </source>
</reference>
<name>A0ABS8YH97_9BACL</name>
<dbReference type="RefSeq" id="WP_233697680.1">
    <property type="nucleotide sequence ID" value="NZ_JAJNBZ010000015.1"/>
</dbReference>
<dbReference type="Proteomes" id="UP001199916">
    <property type="component" value="Unassembled WGS sequence"/>
</dbReference>
<protein>
    <submittedName>
        <fullName evidence="2">ATP-grasp domain-containing protein</fullName>
    </submittedName>
</protein>
<feature type="domain" description="ATP-grasp" evidence="1">
    <location>
        <begin position="138"/>
        <end position="295"/>
    </location>
</feature>
<gene>
    <name evidence="2" type="ORF">LQV63_17610</name>
</gene>
<evidence type="ECO:0000313" key="2">
    <source>
        <dbReference type="EMBL" id="MCE5171121.1"/>
    </source>
</evidence>
<proteinExistence type="predicted"/>
<dbReference type="InterPro" id="IPR025643">
    <property type="entry name" value="R2K_3"/>
</dbReference>
<keyword evidence="3" id="KW-1185">Reference proteome</keyword>